<dbReference type="InterPro" id="IPR036052">
    <property type="entry name" value="TrpB-like_PALP_sf"/>
</dbReference>
<comment type="cofactor">
    <cofactor evidence="1">
        <name>pyridoxal 5'-phosphate</name>
        <dbReference type="ChEBI" id="CHEBI:597326"/>
    </cofactor>
</comment>
<dbReference type="SUPFAM" id="SSF53686">
    <property type="entry name" value="Tryptophan synthase beta subunit-like PLP-dependent enzymes"/>
    <property type="match status" value="1"/>
</dbReference>
<dbReference type="PROSITE" id="PS00901">
    <property type="entry name" value="CYS_SYNTHASE"/>
    <property type="match status" value="1"/>
</dbReference>
<name>F2JJV0_CELLD</name>
<keyword evidence="8" id="KW-0198">Cysteine biosynthesis</keyword>
<dbReference type="RefSeq" id="WP_013656530.1">
    <property type="nucleotide sequence ID" value="NC_015275.1"/>
</dbReference>
<evidence type="ECO:0000256" key="4">
    <source>
        <dbReference type="ARBA" id="ARBA00012681"/>
    </source>
</evidence>
<evidence type="ECO:0000256" key="7">
    <source>
        <dbReference type="ARBA" id="ARBA00022898"/>
    </source>
</evidence>
<evidence type="ECO:0000256" key="5">
    <source>
        <dbReference type="ARBA" id="ARBA00022605"/>
    </source>
</evidence>
<proteinExistence type="inferred from homology"/>
<evidence type="ECO:0000313" key="12">
    <source>
        <dbReference type="Proteomes" id="UP000008467"/>
    </source>
</evidence>
<dbReference type="STRING" id="642492.Clole_1506"/>
<dbReference type="FunFam" id="3.40.50.1100:FF:000006">
    <property type="entry name" value="Cysteine synthase"/>
    <property type="match status" value="1"/>
</dbReference>
<keyword evidence="5" id="KW-0028">Amino-acid biosynthesis</keyword>
<dbReference type="EC" id="2.5.1.47" evidence="4"/>
<dbReference type="HOGENOM" id="CLU_021018_1_0_9"/>
<evidence type="ECO:0000313" key="11">
    <source>
        <dbReference type="EMBL" id="ADZ83232.1"/>
    </source>
</evidence>
<comment type="pathway">
    <text evidence="2">Amino-acid biosynthesis; L-cysteine biosynthesis.</text>
</comment>
<evidence type="ECO:0000256" key="1">
    <source>
        <dbReference type="ARBA" id="ARBA00001933"/>
    </source>
</evidence>
<dbReference type="AlphaFoldDB" id="F2JJV0"/>
<evidence type="ECO:0000256" key="2">
    <source>
        <dbReference type="ARBA" id="ARBA00004895"/>
    </source>
</evidence>
<organism evidence="11 12">
    <name type="scientific">Cellulosilyticum lentocellum (strain ATCC 49066 / DSM 5427 / NCIMB 11756 / RHM5)</name>
    <name type="common">Clostridium lentocellum</name>
    <dbReference type="NCBI Taxonomy" id="642492"/>
    <lineage>
        <taxon>Bacteria</taxon>
        <taxon>Bacillati</taxon>
        <taxon>Bacillota</taxon>
        <taxon>Clostridia</taxon>
        <taxon>Lachnospirales</taxon>
        <taxon>Cellulosilyticaceae</taxon>
        <taxon>Cellulosilyticum</taxon>
    </lineage>
</organism>
<dbReference type="Pfam" id="PF00291">
    <property type="entry name" value="PALP"/>
    <property type="match status" value="1"/>
</dbReference>
<dbReference type="GO" id="GO:0004124">
    <property type="term" value="F:cysteine synthase activity"/>
    <property type="evidence" value="ECO:0007669"/>
    <property type="project" value="UniProtKB-EC"/>
</dbReference>
<comment type="similarity">
    <text evidence="3">Belongs to the cysteine synthase/cystathionine beta-synthase family.</text>
</comment>
<dbReference type="InterPro" id="IPR001926">
    <property type="entry name" value="TrpB-like_PALP"/>
</dbReference>
<dbReference type="PANTHER" id="PTHR10314">
    <property type="entry name" value="CYSTATHIONINE BETA-SYNTHASE"/>
    <property type="match status" value="1"/>
</dbReference>
<dbReference type="Proteomes" id="UP000008467">
    <property type="component" value="Chromosome"/>
</dbReference>
<evidence type="ECO:0000256" key="8">
    <source>
        <dbReference type="ARBA" id="ARBA00023192"/>
    </source>
</evidence>
<evidence type="ECO:0000256" key="6">
    <source>
        <dbReference type="ARBA" id="ARBA00022679"/>
    </source>
</evidence>
<gene>
    <name evidence="11" type="ordered locus">Clole_1506</name>
</gene>
<evidence type="ECO:0000256" key="9">
    <source>
        <dbReference type="ARBA" id="ARBA00047931"/>
    </source>
</evidence>
<comment type="catalytic activity">
    <reaction evidence="9">
        <text>O-acetyl-L-serine + hydrogen sulfide = L-cysteine + acetate</text>
        <dbReference type="Rhea" id="RHEA:14829"/>
        <dbReference type="ChEBI" id="CHEBI:29919"/>
        <dbReference type="ChEBI" id="CHEBI:30089"/>
        <dbReference type="ChEBI" id="CHEBI:35235"/>
        <dbReference type="ChEBI" id="CHEBI:58340"/>
        <dbReference type="EC" id="2.5.1.47"/>
    </reaction>
</comment>
<dbReference type="Gene3D" id="3.40.50.1100">
    <property type="match status" value="2"/>
</dbReference>
<dbReference type="CDD" id="cd01561">
    <property type="entry name" value="CBS_like"/>
    <property type="match status" value="1"/>
</dbReference>
<dbReference type="GO" id="GO:0006535">
    <property type="term" value="P:cysteine biosynthetic process from serine"/>
    <property type="evidence" value="ECO:0007669"/>
    <property type="project" value="InterPro"/>
</dbReference>
<dbReference type="InterPro" id="IPR001216">
    <property type="entry name" value="P-phosphate_BS"/>
</dbReference>
<feature type="domain" description="Tryptophan synthase beta chain-like PALP" evidence="10">
    <location>
        <begin position="11"/>
        <end position="295"/>
    </location>
</feature>
<evidence type="ECO:0000256" key="3">
    <source>
        <dbReference type="ARBA" id="ARBA00007103"/>
    </source>
</evidence>
<evidence type="ECO:0000259" key="10">
    <source>
        <dbReference type="Pfam" id="PF00291"/>
    </source>
</evidence>
<dbReference type="InterPro" id="IPR050214">
    <property type="entry name" value="Cys_Synth/Cystath_Beta-Synth"/>
</dbReference>
<keyword evidence="12" id="KW-1185">Reference proteome</keyword>
<sequence>MEKEFRNTVIDYIGNTPLIQLRRVASEDMADVYVKLEEFNAGGSVKSRVAIQMIREAQEKGVLVPNSRQTIIEPTGGNTGIGLAMAASILGYNLILVIPDNYSKEKIRMLEAYGAKVYLSDSSTGNDSHIRLVKEMLNEHPEYIWLDQLSNMGNVEAHYRGTGKEIVSELEQIDCFVAGMGSSGTISGVGKAIREKFSNANIVVVQPKGCQSLEGNSAPHKIQGLSIGMIPPILQGEVIDNAIDITYEEANEMMKQLACKEGLLVGISAGANICIALKFAKELGRGKVVVTVAPDSGRSYLEHY</sequence>
<reference evidence="11 12" key="1">
    <citation type="journal article" date="2011" name="J. Bacteriol.">
        <title>Complete genome sequence of the cellulose-degrading bacterium Cellulosilyticum lentocellum.</title>
        <authorList>
            <consortium name="US DOE Joint Genome Institute"/>
            <person name="Miller D.A."/>
            <person name="Suen G."/>
            <person name="Bruce D."/>
            <person name="Copeland A."/>
            <person name="Cheng J.F."/>
            <person name="Detter C."/>
            <person name="Goodwin L.A."/>
            <person name="Han C.S."/>
            <person name="Hauser L.J."/>
            <person name="Land M.L."/>
            <person name="Lapidus A."/>
            <person name="Lucas S."/>
            <person name="Meincke L."/>
            <person name="Pitluck S."/>
            <person name="Tapia R."/>
            <person name="Teshima H."/>
            <person name="Woyke T."/>
            <person name="Fox B.G."/>
            <person name="Angert E.R."/>
            <person name="Currie C.R."/>
        </authorList>
    </citation>
    <scope>NUCLEOTIDE SEQUENCE [LARGE SCALE GENOMIC DNA]</scope>
    <source>
        <strain evidence="12">ATCC 49066 / DSM 5427 / NCIMB 11756 / RHM5</strain>
    </source>
</reference>
<dbReference type="eggNOG" id="COG0031">
    <property type="taxonomic scope" value="Bacteria"/>
</dbReference>
<dbReference type="EMBL" id="CP002582">
    <property type="protein sequence ID" value="ADZ83232.1"/>
    <property type="molecule type" value="Genomic_DNA"/>
</dbReference>
<keyword evidence="7" id="KW-0663">Pyridoxal phosphate</keyword>
<accession>F2JJV0</accession>
<keyword evidence="6 11" id="KW-0808">Transferase</keyword>
<dbReference type="KEGG" id="cle:Clole_1506"/>
<protein>
    <recommendedName>
        <fullName evidence="4">cysteine synthase</fullName>
        <ecNumber evidence="4">2.5.1.47</ecNumber>
    </recommendedName>
</protein>